<accession>A0A2H5EWU4</accession>
<gene>
    <name evidence="4" type="ORF">CX676_06040</name>
</gene>
<dbReference type="OrthoDB" id="9805924at2"/>
<dbReference type="EMBL" id="CP025430">
    <property type="protein sequence ID" value="AUH63771.1"/>
    <property type="molecule type" value="Genomic_DNA"/>
</dbReference>
<dbReference type="PROSITE" id="PS51186">
    <property type="entry name" value="GNAT"/>
    <property type="match status" value="1"/>
</dbReference>
<dbReference type="Proteomes" id="UP000234530">
    <property type="component" value="Chromosome"/>
</dbReference>
<sequence>MEVTVRPVTAADKAEWQVLYDGYQRFYERPDLPQSFFDAAFERLLAGDPHDFHGLVAEEDGQLLGLTHYVFHPNLWRPEGVCYLQDLFTAPEARGKGVARALIEAVYAAADAKGVPAVYWLTAENNYPGRMLYDRVAVRSPFIRYNRPL</sequence>
<evidence type="ECO:0000256" key="2">
    <source>
        <dbReference type="ARBA" id="ARBA00023315"/>
    </source>
</evidence>
<protein>
    <submittedName>
        <fullName evidence="4">N-acetyltransferase</fullName>
    </submittedName>
</protein>
<keyword evidence="1 4" id="KW-0808">Transferase</keyword>
<dbReference type="Pfam" id="PF00583">
    <property type="entry name" value="Acetyltransf_1"/>
    <property type="match status" value="1"/>
</dbReference>
<reference evidence="4 5" key="1">
    <citation type="journal article" date="2013" name="Antonie Van Leeuwenhoek">
        <title>Paracoccus zhejiangensis sp. nov., isolated from activated sludge in wastewater-treatment system.</title>
        <authorList>
            <person name="Wu Z.G."/>
            <person name="Zhang D.F."/>
            <person name="Liu Y.L."/>
            <person name="Wang F."/>
            <person name="Jiang X."/>
            <person name="Li C."/>
            <person name="Li S.P."/>
            <person name="Hong Q."/>
            <person name="Li W.J."/>
        </authorList>
    </citation>
    <scope>NUCLEOTIDE SEQUENCE [LARGE SCALE GENOMIC DNA]</scope>
    <source>
        <strain evidence="4 5">J6</strain>
    </source>
</reference>
<dbReference type="InterPro" id="IPR016181">
    <property type="entry name" value="Acyl_CoA_acyltransferase"/>
</dbReference>
<dbReference type="InterPro" id="IPR050832">
    <property type="entry name" value="Bact_Acetyltransf"/>
</dbReference>
<dbReference type="SUPFAM" id="SSF55729">
    <property type="entry name" value="Acyl-CoA N-acyltransferases (Nat)"/>
    <property type="match status" value="1"/>
</dbReference>
<feature type="domain" description="N-acetyltransferase" evidence="3">
    <location>
        <begin position="3"/>
        <end position="149"/>
    </location>
</feature>
<evidence type="ECO:0000313" key="5">
    <source>
        <dbReference type="Proteomes" id="UP000234530"/>
    </source>
</evidence>
<evidence type="ECO:0000259" key="3">
    <source>
        <dbReference type="PROSITE" id="PS51186"/>
    </source>
</evidence>
<dbReference type="PANTHER" id="PTHR43877">
    <property type="entry name" value="AMINOALKYLPHOSPHONATE N-ACETYLTRANSFERASE-RELATED-RELATED"/>
    <property type="match status" value="1"/>
</dbReference>
<dbReference type="KEGG" id="pzh:CX676_06040"/>
<evidence type="ECO:0000313" key="4">
    <source>
        <dbReference type="EMBL" id="AUH63771.1"/>
    </source>
</evidence>
<dbReference type="InterPro" id="IPR000182">
    <property type="entry name" value="GNAT_dom"/>
</dbReference>
<dbReference type="CDD" id="cd04301">
    <property type="entry name" value="NAT_SF"/>
    <property type="match status" value="1"/>
</dbReference>
<keyword evidence="2" id="KW-0012">Acyltransferase</keyword>
<dbReference type="RefSeq" id="WP_101751812.1">
    <property type="nucleotide sequence ID" value="NZ_CP025430.1"/>
</dbReference>
<proteinExistence type="predicted"/>
<dbReference type="PANTHER" id="PTHR43877:SF2">
    <property type="entry name" value="AMINOALKYLPHOSPHONATE N-ACETYLTRANSFERASE-RELATED"/>
    <property type="match status" value="1"/>
</dbReference>
<dbReference type="Gene3D" id="3.40.630.30">
    <property type="match status" value="1"/>
</dbReference>
<keyword evidence="5" id="KW-1185">Reference proteome</keyword>
<organism evidence="4 5">
    <name type="scientific">Paracoccus zhejiangensis</name>
    <dbReference type="NCBI Taxonomy" id="1077935"/>
    <lineage>
        <taxon>Bacteria</taxon>
        <taxon>Pseudomonadati</taxon>
        <taxon>Pseudomonadota</taxon>
        <taxon>Alphaproteobacteria</taxon>
        <taxon>Rhodobacterales</taxon>
        <taxon>Paracoccaceae</taxon>
        <taxon>Paracoccus</taxon>
    </lineage>
</organism>
<evidence type="ECO:0000256" key="1">
    <source>
        <dbReference type="ARBA" id="ARBA00022679"/>
    </source>
</evidence>
<dbReference type="GO" id="GO:0016747">
    <property type="term" value="F:acyltransferase activity, transferring groups other than amino-acyl groups"/>
    <property type="evidence" value="ECO:0007669"/>
    <property type="project" value="InterPro"/>
</dbReference>
<name>A0A2H5EWU4_9RHOB</name>
<dbReference type="AlphaFoldDB" id="A0A2H5EWU4"/>